<evidence type="ECO:0000256" key="5">
    <source>
        <dbReference type="ARBA" id="ARBA00023186"/>
    </source>
</evidence>
<feature type="domain" description="Pili assembly chaperone N-terminal" evidence="7">
    <location>
        <begin position="24"/>
        <end position="145"/>
    </location>
</feature>
<dbReference type="Pfam" id="PF02753">
    <property type="entry name" value="PapD_C"/>
    <property type="match status" value="1"/>
</dbReference>
<dbReference type="InterPro" id="IPR008962">
    <property type="entry name" value="PapD-like_sf"/>
</dbReference>
<dbReference type="GO" id="GO:0071555">
    <property type="term" value="P:cell wall organization"/>
    <property type="evidence" value="ECO:0007669"/>
    <property type="project" value="InterPro"/>
</dbReference>
<dbReference type="InterPro" id="IPR016147">
    <property type="entry name" value="Pili_assmbl_chaperone_N"/>
</dbReference>
<feature type="domain" description="Pili assembly chaperone C-terminal" evidence="8">
    <location>
        <begin position="167"/>
        <end position="224"/>
    </location>
</feature>
<dbReference type="InterPro" id="IPR036316">
    <property type="entry name" value="Pili_assmbl_chap_C_dom_sf"/>
</dbReference>
<evidence type="ECO:0000313" key="10">
    <source>
        <dbReference type="EMBL" id="RMR59025.1"/>
    </source>
</evidence>
<keyword evidence="12" id="KW-1185">Reference proteome</keyword>
<name>A0A3M4W4N7_PSECI</name>
<accession>A0A3M4W4N7</accession>
<evidence type="ECO:0000313" key="11">
    <source>
        <dbReference type="Proteomes" id="UP000278332"/>
    </source>
</evidence>
<comment type="subcellular location">
    <subcellularLocation>
        <location evidence="1">Periplasm</location>
    </subcellularLocation>
</comment>
<dbReference type="AlphaFoldDB" id="A0A3M4W4N7"/>
<dbReference type="InterPro" id="IPR013783">
    <property type="entry name" value="Ig-like_fold"/>
</dbReference>
<dbReference type="Pfam" id="PF00345">
    <property type="entry name" value="PapD_N"/>
    <property type="match status" value="1"/>
</dbReference>
<dbReference type="InterPro" id="IPR050643">
    <property type="entry name" value="Periplasmic_pilus_chap"/>
</dbReference>
<dbReference type="EMBL" id="BLWA01000010">
    <property type="protein sequence ID" value="GFM93521.1"/>
    <property type="molecule type" value="Genomic_DNA"/>
</dbReference>
<evidence type="ECO:0000256" key="4">
    <source>
        <dbReference type="ARBA" id="ARBA00022764"/>
    </source>
</evidence>
<comment type="similarity">
    <text evidence="2">Belongs to the periplasmic pilus chaperone family.</text>
</comment>
<evidence type="ECO:0000256" key="1">
    <source>
        <dbReference type="ARBA" id="ARBA00004418"/>
    </source>
</evidence>
<dbReference type="SUPFAM" id="SSF49584">
    <property type="entry name" value="Periplasmic chaperone C-domain"/>
    <property type="match status" value="1"/>
</dbReference>
<sequence>MNRALRRGVFALFCWASSTVQAAVSLAGTRLIFDGVFREASIQASNLSEHEVLIQAWLSAPQDTDETPREQRTVLPFVVTPHFSRLPAGGKQELRVLYQGAGLPEDRESLLHLYVLEIPPRREGTNQLNIAVRQRINVFYRPPGLPGDPAETVGRLGWSLTDDAVRVSNPTAYHATLQAVKLDEFLLSDYLLLEPGARLELPMPRQSRPQVFSFKGLTDYGGQRSHCMRLNGRMPFTDSIPLQEEC</sequence>
<dbReference type="InterPro" id="IPR001829">
    <property type="entry name" value="Pili_assmbl_chaperone_bac"/>
</dbReference>
<gene>
    <name evidence="10" type="ORF">ALP84_00873</name>
    <name evidence="9" type="ORF">PSCICP_34930</name>
</gene>
<dbReference type="Proteomes" id="UP000278332">
    <property type="component" value="Unassembled WGS sequence"/>
</dbReference>
<keyword evidence="4" id="KW-0574">Periplasm</keyword>
<keyword evidence="5" id="KW-0143">Chaperone</keyword>
<evidence type="ECO:0000313" key="9">
    <source>
        <dbReference type="EMBL" id="GFM93521.1"/>
    </source>
</evidence>
<reference evidence="10 11" key="1">
    <citation type="submission" date="2018-08" db="EMBL/GenBank/DDBJ databases">
        <title>Recombination of ecologically and evolutionarily significant loci maintains genetic cohesion in the Pseudomonas syringae species complex.</title>
        <authorList>
            <person name="Dillon M."/>
            <person name="Thakur S."/>
            <person name="Almeida R.N.D."/>
            <person name="Weir B.S."/>
            <person name="Guttman D.S."/>
        </authorList>
    </citation>
    <scope>NUCLEOTIDE SEQUENCE [LARGE SCALE GENOMIC DNA]</scope>
    <source>
        <strain evidence="10 11">ICMP 6917</strain>
    </source>
</reference>
<dbReference type="PRINTS" id="PR00969">
    <property type="entry name" value="CHAPERONPILI"/>
</dbReference>
<dbReference type="Proteomes" id="UP000614982">
    <property type="component" value="Unassembled WGS sequence"/>
</dbReference>
<evidence type="ECO:0000259" key="7">
    <source>
        <dbReference type="Pfam" id="PF00345"/>
    </source>
</evidence>
<dbReference type="InterPro" id="IPR016148">
    <property type="entry name" value="Pili_assmbl_chaperone_C"/>
</dbReference>
<dbReference type="PANTHER" id="PTHR30251:SF2">
    <property type="entry name" value="FIMBRIAL CHAPERONE YADV-RELATED"/>
    <property type="match status" value="1"/>
</dbReference>
<organism evidence="10 11">
    <name type="scientific">Pseudomonas cichorii</name>
    <dbReference type="NCBI Taxonomy" id="36746"/>
    <lineage>
        <taxon>Bacteria</taxon>
        <taxon>Pseudomonadati</taxon>
        <taxon>Pseudomonadota</taxon>
        <taxon>Gammaproteobacteria</taxon>
        <taxon>Pseudomonadales</taxon>
        <taxon>Pseudomonadaceae</taxon>
        <taxon>Pseudomonas</taxon>
    </lineage>
</organism>
<evidence type="ECO:0000256" key="2">
    <source>
        <dbReference type="ARBA" id="ARBA00007399"/>
    </source>
</evidence>
<feature type="chain" id="PRO_5017921045" evidence="6">
    <location>
        <begin position="23"/>
        <end position="246"/>
    </location>
</feature>
<dbReference type="EMBL" id="RBRY01000063">
    <property type="protein sequence ID" value="RMR59025.1"/>
    <property type="molecule type" value="Genomic_DNA"/>
</dbReference>
<dbReference type="Gene3D" id="2.60.40.10">
    <property type="entry name" value="Immunoglobulins"/>
    <property type="match status" value="2"/>
</dbReference>
<protein>
    <submittedName>
        <fullName evidence="10">Pili assembly chaperone</fullName>
    </submittedName>
    <submittedName>
        <fullName evidence="9">Pilus assembly protein</fullName>
    </submittedName>
</protein>
<evidence type="ECO:0000256" key="6">
    <source>
        <dbReference type="SAM" id="SignalP"/>
    </source>
</evidence>
<evidence type="ECO:0000313" key="12">
    <source>
        <dbReference type="Proteomes" id="UP000614982"/>
    </source>
</evidence>
<evidence type="ECO:0000259" key="8">
    <source>
        <dbReference type="Pfam" id="PF02753"/>
    </source>
</evidence>
<dbReference type="SUPFAM" id="SSF49354">
    <property type="entry name" value="PapD-like"/>
    <property type="match status" value="1"/>
</dbReference>
<reference evidence="9 12" key="2">
    <citation type="submission" date="2020-05" db="EMBL/GenBank/DDBJ databases">
        <title>Genetic diversity of Pseudomonas cichorii.</title>
        <authorList>
            <person name="Tani S."/>
            <person name="Yagi H."/>
            <person name="Hashimoto S."/>
            <person name="Iiyama K."/>
            <person name="Furuya N."/>
        </authorList>
    </citation>
    <scope>NUCLEOTIDE SEQUENCE [LARGE SCALE GENOMIC DNA]</scope>
    <source>
        <strain evidence="9 12">LMG 2162</strain>
    </source>
</reference>
<comment type="caution">
    <text evidence="10">The sequence shown here is derived from an EMBL/GenBank/DDBJ whole genome shotgun (WGS) entry which is preliminary data.</text>
</comment>
<dbReference type="PANTHER" id="PTHR30251">
    <property type="entry name" value="PILUS ASSEMBLY CHAPERONE"/>
    <property type="match status" value="1"/>
</dbReference>
<dbReference type="GO" id="GO:0030288">
    <property type="term" value="C:outer membrane-bounded periplasmic space"/>
    <property type="evidence" value="ECO:0007669"/>
    <property type="project" value="InterPro"/>
</dbReference>
<dbReference type="OrthoDB" id="9131059at2"/>
<proteinExistence type="inferred from homology"/>
<keyword evidence="3 6" id="KW-0732">Signal</keyword>
<evidence type="ECO:0000256" key="3">
    <source>
        <dbReference type="ARBA" id="ARBA00022729"/>
    </source>
</evidence>
<feature type="signal peptide" evidence="6">
    <location>
        <begin position="1"/>
        <end position="22"/>
    </location>
</feature>